<keyword evidence="1" id="KW-0175">Coiled coil</keyword>
<evidence type="ECO:0000256" key="1">
    <source>
        <dbReference type="SAM" id="Coils"/>
    </source>
</evidence>
<proteinExistence type="predicted"/>
<keyword evidence="3" id="KW-1185">Reference proteome</keyword>
<evidence type="ECO:0000313" key="2">
    <source>
        <dbReference type="EMBL" id="MEQ2252890.1"/>
    </source>
</evidence>
<organism evidence="2 3">
    <name type="scientific">Ilyodon furcidens</name>
    <name type="common">goldbreast splitfin</name>
    <dbReference type="NCBI Taxonomy" id="33524"/>
    <lineage>
        <taxon>Eukaryota</taxon>
        <taxon>Metazoa</taxon>
        <taxon>Chordata</taxon>
        <taxon>Craniata</taxon>
        <taxon>Vertebrata</taxon>
        <taxon>Euteleostomi</taxon>
        <taxon>Actinopterygii</taxon>
        <taxon>Neopterygii</taxon>
        <taxon>Teleostei</taxon>
        <taxon>Neoteleostei</taxon>
        <taxon>Acanthomorphata</taxon>
        <taxon>Ovalentaria</taxon>
        <taxon>Atherinomorphae</taxon>
        <taxon>Cyprinodontiformes</taxon>
        <taxon>Goodeidae</taxon>
        <taxon>Ilyodon</taxon>
    </lineage>
</organism>
<gene>
    <name evidence="2" type="ORF">ILYODFUR_026490</name>
</gene>
<comment type="caution">
    <text evidence="2">The sequence shown here is derived from an EMBL/GenBank/DDBJ whole genome shotgun (WGS) entry which is preliminary data.</text>
</comment>
<reference evidence="2 3" key="1">
    <citation type="submission" date="2021-06" db="EMBL/GenBank/DDBJ databases">
        <authorList>
            <person name="Palmer J.M."/>
        </authorList>
    </citation>
    <scope>NUCLEOTIDE SEQUENCE [LARGE SCALE GENOMIC DNA]</scope>
    <source>
        <strain evidence="3">if_2019</strain>
        <tissue evidence="2">Muscle</tissue>
    </source>
</reference>
<dbReference type="Proteomes" id="UP001482620">
    <property type="component" value="Unassembled WGS sequence"/>
</dbReference>
<feature type="coiled-coil region" evidence="1">
    <location>
        <begin position="4"/>
        <end position="35"/>
    </location>
</feature>
<sequence length="85" mass="9758">MAIEEKKQCILKEKEEELNKEKEELERKLQAKYQNELLKDYVKAALHHPTLSAPASRAWLCSACCLHVRRLEPDGTPQCVVRPGS</sequence>
<dbReference type="EMBL" id="JAHRIQ010096043">
    <property type="protein sequence ID" value="MEQ2252890.1"/>
    <property type="molecule type" value="Genomic_DNA"/>
</dbReference>
<accession>A0ABV0V885</accession>
<evidence type="ECO:0000313" key="3">
    <source>
        <dbReference type="Proteomes" id="UP001482620"/>
    </source>
</evidence>
<name>A0ABV0V885_9TELE</name>
<protein>
    <submittedName>
        <fullName evidence="2">Uncharacterized protein</fullName>
    </submittedName>
</protein>